<evidence type="ECO:0000256" key="3">
    <source>
        <dbReference type="ARBA" id="ARBA00022448"/>
    </source>
</evidence>
<dbReference type="RefSeq" id="WP_288196495.1">
    <property type="nucleotide sequence ID" value="NZ_LT608334.1"/>
</dbReference>
<dbReference type="Pfam" id="PF26002">
    <property type="entry name" value="Beta-barrel_AprE"/>
    <property type="match status" value="1"/>
</dbReference>
<proteinExistence type="inferred from homology"/>
<evidence type="ECO:0000256" key="4">
    <source>
        <dbReference type="ARBA" id="ARBA00022475"/>
    </source>
</evidence>
<dbReference type="PANTHER" id="PTHR30386:SF17">
    <property type="entry name" value="ALKALINE PROTEASE SECRETION PROTEIN APRE"/>
    <property type="match status" value="1"/>
</dbReference>
<dbReference type="PANTHER" id="PTHR30386">
    <property type="entry name" value="MEMBRANE FUSION SUBUNIT OF EMRAB-TOLC MULTIDRUG EFFLUX PUMP"/>
    <property type="match status" value="1"/>
</dbReference>
<dbReference type="Gene3D" id="2.40.50.100">
    <property type="match status" value="1"/>
</dbReference>
<sequence length="436" mass="47522">MSATDAVLVARSIRGHLAAGLVIGGLLVGGVGAWAATATLAGAIVSHGTLVVDSYVKKVQHPTGGIVGEILVGDGDRVAAGDVLVRLDATQTRAQLAIVAKRLDELAARLARLEAERDDKPEIEFPAWLLARTDDADVAAALRSERRLFEFRRESRDGRKAQLRERIAQYEHEIDGLKAQELAYQRGLAVLEREIAALRPLFEKGVVNAQRLNALETQAATFDGERGEKIAFQAQAAGRISETELQILSIDQDLKTEVGQELREIQAQAGEYVERKVAAEDQLKRIDILAPQDGIVHQLAVHTVGGVISPADTIMQIVPQSDALALEARIYPQDIDQVVLGQTAVLRMSAFNQRTTPELNGRVSRIAADLTEDERTGLSWYLVRISIPPEELARLGDLALVPGMPCEALIRTGERTALSYLVKPLADQLNRAFREE</sequence>
<keyword evidence="8" id="KW-0472">Membrane</keyword>
<dbReference type="InterPro" id="IPR058781">
    <property type="entry name" value="HH_AprE-like"/>
</dbReference>
<keyword evidence="5 9" id="KW-0997">Cell inner membrane</keyword>
<keyword evidence="4 9" id="KW-1003">Cell membrane</keyword>
<evidence type="ECO:0000256" key="8">
    <source>
        <dbReference type="ARBA" id="ARBA00023136"/>
    </source>
</evidence>
<feature type="domain" description="AprE-like long alpha-helical hairpin" evidence="10">
    <location>
        <begin position="93"/>
        <end position="282"/>
    </location>
</feature>
<dbReference type="InterPro" id="IPR010129">
    <property type="entry name" value="T1SS_HlyD"/>
</dbReference>
<evidence type="ECO:0000313" key="12">
    <source>
        <dbReference type="EMBL" id="SCM76275.1"/>
    </source>
</evidence>
<feature type="domain" description="AprE-like beta-barrel" evidence="11">
    <location>
        <begin position="324"/>
        <end position="413"/>
    </location>
</feature>
<dbReference type="NCBIfam" id="TIGR01843">
    <property type="entry name" value="type_I_hlyD"/>
    <property type="match status" value="1"/>
</dbReference>
<protein>
    <recommendedName>
        <fullName evidence="9">Membrane fusion protein (MFP) family protein</fullName>
    </recommendedName>
</protein>
<evidence type="ECO:0000256" key="1">
    <source>
        <dbReference type="ARBA" id="ARBA00004377"/>
    </source>
</evidence>
<comment type="similarity">
    <text evidence="2 9">Belongs to the membrane fusion protein (MFP) (TC 8.A.1) family.</text>
</comment>
<keyword evidence="3 9" id="KW-0813">Transport</keyword>
<organism evidence="12">
    <name type="scientific">uncultured Pleomorphomonas sp</name>
    <dbReference type="NCBI Taxonomy" id="442121"/>
    <lineage>
        <taxon>Bacteria</taxon>
        <taxon>Pseudomonadati</taxon>
        <taxon>Pseudomonadota</taxon>
        <taxon>Alphaproteobacteria</taxon>
        <taxon>Hyphomicrobiales</taxon>
        <taxon>Pleomorphomonadaceae</taxon>
        <taxon>Pleomorphomonas</taxon>
        <taxon>environmental samples</taxon>
    </lineage>
</organism>
<gene>
    <name evidence="12" type="primary">prsE</name>
    <name evidence="12" type="ORF">KL86PLE_40080</name>
</gene>
<evidence type="ECO:0000256" key="6">
    <source>
        <dbReference type="ARBA" id="ARBA00022692"/>
    </source>
</evidence>
<dbReference type="GO" id="GO:0015031">
    <property type="term" value="P:protein transport"/>
    <property type="evidence" value="ECO:0007669"/>
    <property type="project" value="InterPro"/>
</dbReference>
<accession>A0A212LFE9</accession>
<evidence type="ECO:0000256" key="2">
    <source>
        <dbReference type="ARBA" id="ARBA00009477"/>
    </source>
</evidence>
<comment type="subcellular location">
    <subcellularLocation>
        <location evidence="1 9">Cell inner membrane</location>
        <topology evidence="1 9">Single-pass membrane protein</topology>
    </subcellularLocation>
</comment>
<evidence type="ECO:0000256" key="7">
    <source>
        <dbReference type="ARBA" id="ARBA00022989"/>
    </source>
</evidence>
<dbReference type="Pfam" id="PF25994">
    <property type="entry name" value="HH_AprE"/>
    <property type="match status" value="1"/>
</dbReference>
<dbReference type="GO" id="GO:0005886">
    <property type="term" value="C:plasma membrane"/>
    <property type="evidence" value="ECO:0007669"/>
    <property type="project" value="UniProtKB-SubCell"/>
</dbReference>
<keyword evidence="7" id="KW-1133">Transmembrane helix</keyword>
<dbReference type="EMBL" id="FMJD01000008">
    <property type="protein sequence ID" value="SCM76275.1"/>
    <property type="molecule type" value="Genomic_DNA"/>
</dbReference>
<evidence type="ECO:0000259" key="10">
    <source>
        <dbReference type="Pfam" id="PF25994"/>
    </source>
</evidence>
<reference evidence="12" key="1">
    <citation type="submission" date="2016-08" db="EMBL/GenBank/DDBJ databases">
        <authorList>
            <person name="Seilhamer J.J."/>
        </authorList>
    </citation>
    <scope>NUCLEOTIDE SEQUENCE</scope>
    <source>
        <strain evidence="12">86</strain>
    </source>
</reference>
<dbReference type="Gene3D" id="2.40.30.170">
    <property type="match status" value="1"/>
</dbReference>
<name>A0A212LFE9_9HYPH</name>
<dbReference type="InterPro" id="IPR058982">
    <property type="entry name" value="Beta-barrel_AprE"/>
</dbReference>
<evidence type="ECO:0000256" key="9">
    <source>
        <dbReference type="RuleBase" id="RU365093"/>
    </source>
</evidence>
<keyword evidence="6" id="KW-0812">Transmembrane</keyword>
<evidence type="ECO:0000256" key="5">
    <source>
        <dbReference type="ARBA" id="ARBA00022519"/>
    </source>
</evidence>
<evidence type="ECO:0000259" key="11">
    <source>
        <dbReference type="Pfam" id="PF26002"/>
    </source>
</evidence>
<dbReference type="PRINTS" id="PR01490">
    <property type="entry name" value="RTXTOXIND"/>
</dbReference>
<dbReference type="InterPro" id="IPR050739">
    <property type="entry name" value="MFP"/>
</dbReference>
<dbReference type="AlphaFoldDB" id="A0A212LFE9"/>